<accession>A0AAD8QWQ6</accession>
<evidence type="ECO:0000313" key="12">
    <source>
        <dbReference type="Proteomes" id="UP001231189"/>
    </source>
</evidence>
<dbReference type="AlphaFoldDB" id="A0AAD8QWQ6"/>
<dbReference type="PANTHER" id="PTHR14155">
    <property type="entry name" value="RING FINGER DOMAIN-CONTAINING"/>
    <property type="match status" value="1"/>
</dbReference>
<feature type="region of interest" description="Disordered" evidence="8">
    <location>
        <begin position="159"/>
        <end position="240"/>
    </location>
</feature>
<dbReference type="Gene3D" id="3.30.40.10">
    <property type="entry name" value="Zinc/RING finger domain, C3HC4 (zinc finger)"/>
    <property type="match status" value="1"/>
</dbReference>
<gene>
    <name evidence="11" type="ORF">QYE76_034106</name>
</gene>
<evidence type="ECO:0000256" key="6">
    <source>
        <dbReference type="ARBA" id="ARBA00024209"/>
    </source>
</evidence>
<dbReference type="Pfam" id="PF13639">
    <property type="entry name" value="zf-RING_2"/>
    <property type="match status" value="1"/>
</dbReference>
<evidence type="ECO:0000256" key="2">
    <source>
        <dbReference type="ARBA" id="ARBA00012483"/>
    </source>
</evidence>
<protein>
    <recommendedName>
        <fullName evidence="2">RING-type E3 ubiquitin transferase</fullName>
        <ecNumber evidence="2">2.3.2.27</ecNumber>
    </recommendedName>
</protein>
<evidence type="ECO:0000256" key="3">
    <source>
        <dbReference type="ARBA" id="ARBA00022723"/>
    </source>
</evidence>
<evidence type="ECO:0000256" key="7">
    <source>
        <dbReference type="PROSITE-ProRule" id="PRU00175"/>
    </source>
</evidence>
<evidence type="ECO:0000256" key="9">
    <source>
        <dbReference type="SAM" id="Phobius"/>
    </source>
</evidence>
<evidence type="ECO:0000256" key="5">
    <source>
        <dbReference type="ARBA" id="ARBA00022833"/>
    </source>
</evidence>
<dbReference type="EC" id="2.3.2.27" evidence="2"/>
<reference evidence="11" key="1">
    <citation type="submission" date="2023-07" db="EMBL/GenBank/DDBJ databases">
        <title>A chromosome-level genome assembly of Lolium multiflorum.</title>
        <authorList>
            <person name="Chen Y."/>
            <person name="Copetti D."/>
            <person name="Kolliker R."/>
            <person name="Studer B."/>
        </authorList>
    </citation>
    <scope>NUCLEOTIDE SEQUENCE</scope>
    <source>
        <strain evidence="11">02402/16</strain>
        <tissue evidence="11">Leaf</tissue>
    </source>
</reference>
<feature type="domain" description="RING-type" evidence="10">
    <location>
        <begin position="96"/>
        <end position="138"/>
    </location>
</feature>
<dbReference type="Proteomes" id="UP001231189">
    <property type="component" value="Unassembled WGS sequence"/>
</dbReference>
<evidence type="ECO:0000256" key="1">
    <source>
        <dbReference type="ARBA" id="ARBA00000900"/>
    </source>
</evidence>
<keyword evidence="3" id="KW-0479">Metal-binding</keyword>
<sequence>MSWSASTTLQYTGIGLFIAIVLLGLVYFARSINTARRARRGGDAGIGSGHVDPFTGEQLGLAPDDVAVLPKFTYHAASPGRWGDVGKAKAASADGCAVCIEELQEGALVRMLPSCKHYFHASCVDVWLLSHATCPVCRASPGPEKVRLGVASMSPPLPELRPYGASPKGGETTRVHNAAASRSPSPVIRSPTHSELFLHASIANSVKSPSPTRPVTPDSRMGRSSSPSPAMADPHLAEVV</sequence>
<feature type="transmembrane region" description="Helical" evidence="9">
    <location>
        <begin position="12"/>
        <end position="30"/>
    </location>
</feature>
<name>A0AAD8QWQ6_LOLMU</name>
<evidence type="ECO:0000313" key="11">
    <source>
        <dbReference type="EMBL" id="KAK1610433.1"/>
    </source>
</evidence>
<evidence type="ECO:0000256" key="4">
    <source>
        <dbReference type="ARBA" id="ARBA00022771"/>
    </source>
</evidence>
<dbReference type="EMBL" id="JAUUTY010000007">
    <property type="protein sequence ID" value="KAK1610433.1"/>
    <property type="molecule type" value="Genomic_DNA"/>
</dbReference>
<dbReference type="InterPro" id="IPR013083">
    <property type="entry name" value="Znf_RING/FYVE/PHD"/>
</dbReference>
<keyword evidence="12" id="KW-1185">Reference proteome</keyword>
<dbReference type="PROSITE" id="PS50089">
    <property type="entry name" value="ZF_RING_2"/>
    <property type="match status" value="1"/>
</dbReference>
<dbReference type="InterPro" id="IPR053238">
    <property type="entry name" value="RING-H2_zinc_finger"/>
</dbReference>
<keyword evidence="9" id="KW-0472">Membrane</keyword>
<comment type="catalytic activity">
    <reaction evidence="1">
        <text>S-ubiquitinyl-[E2 ubiquitin-conjugating enzyme]-L-cysteine + [acceptor protein]-L-lysine = [E2 ubiquitin-conjugating enzyme]-L-cysteine + N(6)-ubiquitinyl-[acceptor protein]-L-lysine.</text>
        <dbReference type="EC" id="2.3.2.27"/>
    </reaction>
</comment>
<evidence type="ECO:0000256" key="8">
    <source>
        <dbReference type="SAM" id="MobiDB-lite"/>
    </source>
</evidence>
<organism evidence="11 12">
    <name type="scientific">Lolium multiflorum</name>
    <name type="common">Italian ryegrass</name>
    <name type="synonym">Lolium perenne subsp. multiflorum</name>
    <dbReference type="NCBI Taxonomy" id="4521"/>
    <lineage>
        <taxon>Eukaryota</taxon>
        <taxon>Viridiplantae</taxon>
        <taxon>Streptophyta</taxon>
        <taxon>Embryophyta</taxon>
        <taxon>Tracheophyta</taxon>
        <taxon>Spermatophyta</taxon>
        <taxon>Magnoliopsida</taxon>
        <taxon>Liliopsida</taxon>
        <taxon>Poales</taxon>
        <taxon>Poaceae</taxon>
        <taxon>BOP clade</taxon>
        <taxon>Pooideae</taxon>
        <taxon>Poodae</taxon>
        <taxon>Poeae</taxon>
        <taxon>Poeae Chloroplast Group 2 (Poeae type)</taxon>
        <taxon>Loliodinae</taxon>
        <taxon>Loliinae</taxon>
        <taxon>Lolium</taxon>
    </lineage>
</organism>
<dbReference type="CDD" id="cd16461">
    <property type="entry name" value="RING-H2_EL5-like"/>
    <property type="match status" value="1"/>
</dbReference>
<dbReference type="SMART" id="SM00184">
    <property type="entry name" value="RING"/>
    <property type="match status" value="1"/>
</dbReference>
<keyword evidence="5" id="KW-0862">Zinc</keyword>
<dbReference type="InterPro" id="IPR001841">
    <property type="entry name" value="Znf_RING"/>
</dbReference>
<dbReference type="GO" id="GO:0008270">
    <property type="term" value="F:zinc ion binding"/>
    <property type="evidence" value="ECO:0007669"/>
    <property type="project" value="UniProtKB-KW"/>
</dbReference>
<dbReference type="PANTHER" id="PTHR14155:SF86">
    <property type="entry name" value="OS06G0534500 PROTEIN"/>
    <property type="match status" value="1"/>
</dbReference>
<keyword evidence="9" id="KW-0812">Transmembrane</keyword>
<proteinExistence type="inferred from homology"/>
<comment type="similarity">
    <text evidence="6">Belongs to the RING-type zinc finger family. ATL subfamily.</text>
</comment>
<keyword evidence="4 7" id="KW-0863">Zinc-finger</keyword>
<dbReference type="GO" id="GO:0061630">
    <property type="term" value="F:ubiquitin protein ligase activity"/>
    <property type="evidence" value="ECO:0007669"/>
    <property type="project" value="UniProtKB-EC"/>
</dbReference>
<keyword evidence="9" id="KW-1133">Transmembrane helix</keyword>
<evidence type="ECO:0000259" key="10">
    <source>
        <dbReference type="PROSITE" id="PS50089"/>
    </source>
</evidence>
<comment type="caution">
    <text evidence="11">The sequence shown here is derived from an EMBL/GenBank/DDBJ whole genome shotgun (WGS) entry which is preliminary data.</text>
</comment>
<dbReference type="SUPFAM" id="SSF57850">
    <property type="entry name" value="RING/U-box"/>
    <property type="match status" value="1"/>
</dbReference>